<dbReference type="Pfam" id="PF10412">
    <property type="entry name" value="TrwB_AAD_bind"/>
    <property type="match status" value="1"/>
</dbReference>
<dbReference type="RefSeq" id="WP_071960512.1">
    <property type="nucleotide sequence ID" value="NZ_CP018025.1"/>
</dbReference>
<feature type="region of interest" description="Disordered" evidence="1">
    <location>
        <begin position="729"/>
        <end position="769"/>
    </location>
</feature>
<organism evidence="5 6">
    <name type="scientific">Alteromonas mediterranea</name>
    <dbReference type="NCBI Taxonomy" id="314275"/>
    <lineage>
        <taxon>Bacteria</taxon>
        <taxon>Pseudomonadati</taxon>
        <taxon>Pseudomonadota</taxon>
        <taxon>Gammaproteobacteria</taxon>
        <taxon>Alteromonadales</taxon>
        <taxon>Alteromonadaceae</taxon>
        <taxon>Alteromonas/Salinimonas group</taxon>
        <taxon>Alteromonas</taxon>
    </lineage>
</organism>
<dbReference type="InterPro" id="IPR032689">
    <property type="entry name" value="TraG-D_C"/>
</dbReference>
<keyword evidence="2" id="KW-1133">Transmembrane helix</keyword>
<accession>A0AAC9JFC9</accession>
<dbReference type="Gene3D" id="3.40.50.300">
    <property type="entry name" value="P-loop containing nucleotide triphosphate hydrolases"/>
    <property type="match status" value="2"/>
</dbReference>
<gene>
    <name evidence="5" type="ORF">BM524_18455</name>
</gene>
<evidence type="ECO:0000313" key="6">
    <source>
        <dbReference type="Proteomes" id="UP000182101"/>
    </source>
</evidence>
<keyword evidence="2" id="KW-0812">Transmembrane</keyword>
<sequence length="892" mass="100437">MSDVKIQGIDGIKFDDAWVNGQKVNLALGKDTRPFHVKFASFTETILPFFLSILFLGLGFLVSQFAFPFYTLSIIYGFAWSYKRARYLKKQKGLFDEPKYALYNKKAAAVDYAPKENIKEVKALIPKIGSGVYFFGHELFTNQEIHLGDSKVRTHIIIFGTTGSGKTENILSLCVNFLVQASGFIIVDGKGDTLLFAKVFSLCRAFGRCDDLYLLNFMDRTNKEQKRVEMTSHKFNFFVDSTETEANEIVGGLLPNEDGGGGLWEGRAASGIESLNKAIYWLKNNGYMEIDPDTYRAHFSLDEFVKLAMNEDIPKPYRGGLWVVLDSINYKVPTEAEPNPKQNPATEEQFQYITMQYTNTFNMLAESYSHITVSQVPDISITDVVLRRRILLVLLPSLAKSEQNVRNLGRIIIAMTRNVSAKAIGSTIEGSIESTIESKPTAAVSSFAMIFDEFGTYATTGASTLPAQVRSLNIVCVFAGQDYEAFKRGNDIEAATIFANCTIKICMKLEDPLTYQKFQESSGQKYVMVQESYETKDTMFGRKHIPQESARVEKRDVLDMIDLKAQGPGQETIIYGDQTHRAQAFYADPKLAKKARMNHHIEVKKPTFETAEAFRVGVDRLYRNLKKRLQGDWEAEEKRLESNMSFYIPFKDELLNSYAKLDKTDAFESNSALPSESKMANFCLSVYLKEVELTDHNVRKGLHDDLGMEFNEKFDDEALLEDEGGSLFDEFKDETEGNHGDNSDADSRGYVGRTPKNSSAEESVEEPRFDVPQKPLIDEHVFEQMERTVERKAARLENAKSESFDSLDAIHLDAFDITEKIQGLEKVLLEREGYQKQDAERLAGLTAKNVTTEMGLQTNVAIAGQKDKKRTTPSRSSIAVRDKVAGLAALVD</sequence>
<evidence type="ECO:0000259" key="4">
    <source>
        <dbReference type="Pfam" id="PF12696"/>
    </source>
</evidence>
<dbReference type="PANTHER" id="PTHR30121">
    <property type="entry name" value="UNCHARACTERIZED PROTEIN YJGR-RELATED"/>
    <property type="match status" value="1"/>
</dbReference>
<feature type="domain" description="Type IV secretion system coupling protein TraD DNA-binding" evidence="3">
    <location>
        <begin position="149"/>
        <end position="192"/>
    </location>
</feature>
<dbReference type="InterPro" id="IPR019476">
    <property type="entry name" value="T4SS_TraD_DNA-bd"/>
</dbReference>
<dbReference type="Proteomes" id="UP000182101">
    <property type="component" value="Plasmid pAMCP48-600"/>
</dbReference>
<dbReference type="EMBL" id="CP018025">
    <property type="protein sequence ID" value="APD91902.1"/>
    <property type="molecule type" value="Genomic_DNA"/>
</dbReference>
<dbReference type="InterPro" id="IPR027417">
    <property type="entry name" value="P-loop_NTPase"/>
</dbReference>
<dbReference type="Pfam" id="PF12696">
    <property type="entry name" value="TraG-D_C"/>
    <property type="match status" value="1"/>
</dbReference>
<dbReference type="SUPFAM" id="SSF52540">
    <property type="entry name" value="P-loop containing nucleoside triphosphate hydrolases"/>
    <property type="match status" value="1"/>
</dbReference>
<dbReference type="InterPro" id="IPR051162">
    <property type="entry name" value="T4SS_component"/>
</dbReference>
<dbReference type="PANTHER" id="PTHR30121:SF6">
    <property type="entry name" value="SLR6007 PROTEIN"/>
    <property type="match status" value="1"/>
</dbReference>
<geneLocation type="plasmid" evidence="6">
    <name>pamcp48-600</name>
</geneLocation>
<feature type="compositionally biased region" description="Basic and acidic residues" evidence="1">
    <location>
        <begin position="734"/>
        <end position="747"/>
    </location>
</feature>
<proteinExistence type="predicted"/>
<evidence type="ECO:0000259" key="3">
    <source>
        <dbReference type="Pfam" id="PF10412"/>
    </source>
</evidence>
<dbReference type="AlphaFoldDB" id="A0AAC9JFC9"/>
<feature type="transmembrane region" description="Helical" evidence="2">
    <location>
        <begin position="39"/>
        <end position="59"/>
    </location>
</feature>
<feature type="domain" description="TraD/TraG TraM recognition site" evidence="4">
    <location>
        <begin position="448"/>
        <end position="564"/>
    </location>
</feature>
<evidence type="ECO:0008006" key="7">
    <source>
        <dbReference type="Google" id="ProtNLM"/>
    </source>
</evidence>
<name>A0AAC9JFC9_9ALTE</name>
<keyword evidence="2" id="KW-0472">Membrane</keyword>
<evidence type="ECO:0000256" key="2">
    <source>
        <dbReference type="SAM" id="Phobius"/>
    </source>
</evidence>
<protein>
    <recommendedName>
        <fullName evidence="7">TraD/TraG TraM recognition site domain-containing protein</fullName>
    </recommendedName>
</protein>
<dbReference type="CDD" id="cd01127">
    <property type="entry name" value="TrwB_TraG_TraD_VirD4"/>
    <property type="match status" value="1"/>
</dbReference>
<reference evidence="5 6" key="1">
    <citation type="submission" date="2016-11" db="EMBL/GenBank/DDBJ databases">
        <title>Networking in microbes: conjugative elements and plasmids in the genus Alteromonas.</title>
        <authorList>
            <person name="Lopez-Perez M."/>
            <person name="Ramon-Marco N."/>
            <person name="Rodriguez-Valera F."/>
        </authorList>
    </citation>
    <scope>NUCLEOTIDE SEQUENCE [LARGE SCALE GENOMIC DNA]</scope>
    <source>
        <strain evidence="5 6">CP48</strain>
        <plasmid evidence="6">pamcp48-600</plasmid>
    </source>
</reference>
<keyword evidence="5" id="KW-0614">Plasmid</keyword>
<evidence type="ECO:0000313" key="5">
    <source>
        <dbReference type="EMBL" id="APD91902.1"/>
    </source>
</evidence>
<evidence type="ECO:0000256" key="1">
    <source>
        <dbReference type="SAM" id="MobiDB-lite"/>
    </source>
</evidence>